<feature type="compositionally biased region" description="Basic and acidic residues" evidence="8">
    <location>
        <begin position="997"/>
        <end position="1007"/>
    </location>
</feature>
<feature type="compositionally biased region" description="Basic and acidic residues" evidence="8">
    <location>
        <begin position="857"/>
        <end position="905"/>
    </location>
</feature>
<feature type="region of interest" description="Disordered" evidence="8">
    <location>
        <begin position="407"/>
        <end position="565"/>
    </location>
</feature>
<sequence>MAAMRGPRTKVGNPSWIADERSFALKIVGSEAEEFSYSARNELDWLNEHMAGIFDENETNFAEAFKTPGKLRGKTPRTGRKANELESRVPLSDVFAPKPKEPLKPASPIKETRIPRSPAKIALARTTASPAKQAVPTSLVIDSGFFGSQDVAALDAREDVTRGDVPESPRQRTQGSAETIMPPQRSRIRAAAPPSPGREEEAMDESPDYDEDEEMAESDGFQQHQLESDKDLDAPPTSPLASHPASHTAETEGEHQTHNTNAQAQQAEQVSDDFRSPSDGSSPIRPVVRKSSLTFASLPAREPLTAGKKTSMGTRTSRTSHLDNIRSSYYNRTTGGKSLGNLTQANQDEMVTGDEMDIDEGPRDKAADEQDDVPLNHTKTYTQRLQDQINMLGKPNAQPLQQHKLTAKKTLSLKENTTVQSTPGAFPGPDDDGDDDDWIEPPASVVGTAKGRSVLPKCHSSDKMEAALDKDPIEQPNFGAAGRGGDEEDKDGDVVEQGSAPPELVEPALDEAGADGQPGVDPEVQSLKLAASASNPESRGASGSVRVYTPSKSPSRSFRDSPLKQVKNKLSSILKSSRGLLASSAAVSAEGKSSIVSPSVVRPAGLYTAASTESVIIRAQEEVRDVHTQDEQPGSPERPVARRTRASTEREKEEKRREKEAKRMEAQNDKLEKAREKEREKALVYNREQERIAAMERQVSSKKGEVRTASKETLKPTRISPRRAKAVESESQPADDDVEMEDAPSAPQPAPAPQSIGAGQASRGKEAKRPVRPAKEVLSKAKQTPTVIRVNTGSQHSQLQTTNRLSTASHDTAASSNLQSQSRLLNKSSKASLHAKSSTSSMRAPSSVNRARAMDLAAKKKEVEEREAQRRRDNRAEMERKRAEEDQRKQERFRRQETERQKQHGPDLASEGKTPAERRAALERAKQTRAPPPAVRSQPNGPPDSTAGDKSATTASGARGEAGRPQSRTTYRSQDEPNRLVNAVLSSTSKTGAKRGFGPDRADENQAKRAPSRGGPSYQANEAKRRRTSEMFDDDAEIDHSRNIKGPPVRPSGGFKKDMLPKPMYGYANASQSHSASRDLFKATVTSQHNVQAKAAHPLDMAQISKGGIPFAPNNSLAYKTPARPGANAVVKSAIKSAARSSPRFQNGETIELPEIQTDDEDEDDDEANGMSVAAWADSPDLRRALMRQETMDPSQIFGPPAPLNMEEVFNKNKERWHKFRARTSSANWGGADRLTEEDIRRDLAARDKLRREGGWSYEMSKEMI</sequence>
<evidence type="ECO:0000256" key="8">
    <source>
        <dbReference type="SAM" id="MobiDB-lite"/>
    </source>
</evidence>
<evidence type="ECO:0000256" key="4">
    <source>
        <dbReference type="ARBA" id="ARBA00022490"/>
    </source>
</evidence>
<reference evidence="10 11" key="1">
    <citation type="journal article" date="2020" name="G3 (Bethesda)">
        <title>Genetic Underpinnings of Host Manipulation by Ophiocordyceps as Revealed by Comparative Transcriptomics.</title>
        <authorList>
            <person name="Will I."/>
            <person name="Das B."/>
            <person name="Trinh T."/>
            <person name="Brachmann A."/>
            <person name="Ohm R.A."/>
            <person name="de Bekker C."/>
        </authorList>
    </citation>
    <scope>NUCLEOTIDE SEQUENCE [LARGE SCALE GENOMIC DNA]</scope>
    <source>
        <strain evidence="10 11">EC05</strain>
    </source>
</reference>
<evidence type="ECO:0000256" key="7">
    <source>
        <dbReference type="ARBA" id="ARBA00023242"/>
    </source>
</evidence>
<comment type="similarity">
    <text evidence="3">Belongs to the INCENP family.</text>
</comment>
<name>A0A8H4Q633_9HYPO</name>
<dbReference type="GO" id="GO:0007059">
    <property type="term" value="P:chromosome segregation"/>
    <property type="evidence" value="ECO:0007669"/>
    <property type="project" value="UniProtKB-KW"/>
</dbReference>
<protein>
    <submittedName>
        <fullName evidence="10">Inner centromere protein</fullName>
    </submittedName>
</protein>
<dbReference type="GO" id="GO:0005819">
    <property type="term" value="C:spindle"/>
    <property type="evidence" value="ECO:0007669"/>
    <property type="project" value="UniProtKB-SubCell"/>
</dbReference>
<feature type="compositionally biased region" description="Acidic residues" evidence="8">
    <location>
        <begin position="429"/>
        <end position="439"/>
    </location>
</feature>
<dbReference type="EMBL" id="JAACLJ010000004">
    <property type="protein sequence ID" value="KAF4587325.1"/>
    <property type="molecule type" value="Genomic_DNA"/>
</dbReference>
<dbReference type="InterPro" id="IPR005635">
    <property type="entry name" value="Inner_centromere_prot_ARK-bd"/>
</dbReference>
<feature type="compositionally biased region" description="Basic and acidic residues" evidence="8">
    <location>
        <begin position="459"/>
        <end position="473"/>
    </location>
</feature>
<feature type="compositionally biased region" description="Acidic residues" evidence="8">
    <location>
        <begin position="733"/>
        <end position="742"/>
    </location>
</feature>
<keyword evidence="6" id="KW-0206">Cytoskeleton</keyword>
<feature type="compositionally biased region" description="Low complexity" evidence="8">
    <location>
        <begin position="815"/>
        <end position="841"/>
    </location>
</feature>
<feature type="compositionally biased region" description="Polar residues" evidence="8">
    <location>
        <begin position="413"/>
        <end position="423"/>
    </location>
</feature>
<dbReference type="GO" id="GO:0005634">
    <property type="term" value="C:nucleus"/>
    <property type="evidence" value="ECO:0007669"/>
    <property type="project" value="UniProtKB-SubCell"/>
</dbReference>
<dbReference type="Pfam" id="PF03941">
    <property type="entry name" value="INCENP_ARK-bind"/>
    <property type="match status" value="1"/>
</dbReference>
<evidence type="ECO:0000256" key="5">
    <source>
        <dbReference type="ARBA" id="ARBA00022829"/>
    </source>
</evidence>
<evidence type="ECO:0000256" key="3">
    <source>
        <dbReference type="ARBA" id="ARBA00010042"/>
    </source>
</evidence>
<feature type="region of interest" description="Disordered" evidence="8">
    <location>
        <begin position="1154"/>
        <end position="1176"/>
    </location>
</feature>
<evidence type="ECO:0000256" key="1">
    <source>
        <dbReference type="ARBA" id="ARBA00004123"/>
    </source>
</evidence>
<keyword evidence="11" id="KW-1185">Reference proteome</keyword>
<feature type="compositionally biased region" description="Polar residues" evidence="8">
    <location>
        <begin position="781"/>
        <end position="814"/>
    </location>
</feature>
<feature type="compositionally biased region" description="Basic and acidic residues" evidence="8">
    <location>
        <begin position="156"/>
        <end position="170"/>
    </location>
</feature>
<evidence type="ECO:0000313" key="10">
    <source>
        <dbReference type="EMBL" id="KAF4587325.1"/>
    </source>
</evidence>
<evidence type="ECO:0000259" key="9">
    <source>
        <dbReference type="Pfam" id="PF03941"/>
    </source>
</evidence>
<feature type="domain" description="Inner centromere protein ARK-binding" evidence="9">
    <location>
        <begin position="1155"/>
        <end position="1210"/>
    </location>
</feature>
<dbReference type="PANTHER" id="PTHR13142">
    <property type="entry name" value="INNER CENTROMERE PROTEIN"/>
    <property type="match status" value="1"/>
</dbReference>
<dbReference type="OrthoDB" id="6123at2759"/>
<evidence type="ECO:0000256" key="6">
    <source>
        <dbReference type="ARBA" id="ARBA00023212"/>
    </source>
</evidence>
<feature type="region of interest" description="Disordered" evidence="8">
    <location>
        <begin position="67"/>
        <end position="117"/>
    </location>
</feature>
<evidence type="ECO:0000313" key="11">
    <source>
        <dbReference type="Proteomes" id="UP000562929"/>
    </source>
</evidence>
<feature type="compositionally biased region" description="Basic and acidic residues" evidence="8">
    <location>
        <begin position="914"/>
        <end position="926"/>
    </location>
</feature>
<dbReference type="AlphaFoldDB" id="A0A8H4Q633"/>
<feature type="region of interest" description="Disordered" evidence="8">
    <location>
        <begin position="621"/>
        <end position="1060"/>
    </location>
</feature>
<dbReference type="Proteomes" id="UP000562929">
    <property type="component" value="Unassembled WGS sequence"/>
</dbReference>
<feature type="compositionally biased region" description="Basic residues" evidence="8">
    <location>
        <begin position="69"/>
        <end position="80"/>
    </location>
</feature>
<feature type="compositionally biased region" description="Acidic residues" evidence="8">
    <location>
        <begin position="1157"/>
        <end position="1168"/>
    </location>
</feature>
<comment type="subcellular location">
    <subcellularLocation>
        <location evidence="2">Cytoplasm</location>
        <location evidence="2">Cytoskeleton</location>
        <location evidence="2">Spindle</location>
    </subcellularLocation>
    <subcellularLocation>
        <location evidence="1">Nucleus</location>
    </subcellularLocation>
</comment>
<gene>
    <name evidence="10" type="ORF">GQ602_004018</name>
</gene>
<keyword evidence="4" id="KW-0963">Cytoplasm</keyword>
<dbReference type="PANTHER" id="PTHR13142:SF1">
    <property type="entry name" value="INNER CENTROMERE PROTEIN"/>
    <property type="match status" value="1"/>
</dbReference>
<feature type="compositionally biased region" description="Acidic residues" evidence="8">
    <location>
        <begin position="201"/>
        <end position="217"/>
    </location>
</feature>
<feature type="compositionally biased region" description="Polar residues" evidence="8">
    <location>
        <begin position="325"/>
        <end position="349"/>
    </location>
</feature>
<feature type="compositionally biased region" description="Basic and acidic residues" evidence="8">
    <location>
        <begin position="763"/>
        <end position="779"/>
    </location>
</feature>
<organism evidence="10 11">
    <name type="scientific">Ophiocordyceps camponoti-floridani</name>
    <dbReference type="NCBI Taxonomy" id="2030778"/>
    <lineage>
        <taxon>Eukaryota</taxon>
        <taxon>Fungi</taxon>
        <taxon>Dikarya</taxon>
        <taxon>Ascomycota</taxon>
        <taxon>Pezizomycotina</taxon>
        <taxon>Sordariomycetes</taxon>
        <taxon>Hypocreomycetidae</taxon>
        <taxon>Hypocreales</taxon>
        <taxon>Ophiocordycipitaceae</taxon>
        <taxon>Ophiocordyceps</taxon>
    </lineage>
</organism>
<comment type="caution">
    <text evidence="10">The sequence shown here is derived from an EMBL/GenBank/DDBJ whole genome shotgun (WGS) entry which is preliminary data.</text>
</comment>
<proteinExistence type="inferred from homology"/>
<keyword evidence="5" id="KW-0159">Chromosome partition</keyword>
<keyword evidence="7" id="KW-0539">Nucleus</keyword>
<feature type="compositionally biased region" description="Basic and acidic residues" evidence="8">
    <location>
        <begin position="646"/>
        <end position="694"/>
    </location>
</feature>
<evidence type="ECO:0000256" key="2">
    <source>
        <dbReference type="ARBA" id="ARBA00004186"/>
    </source>
</evidence>
<accession>A0A8H4Q633</accession>
<feature type="compositionally biased region" description="Basic and acidic residues" evidence="8">
    <location>
        <begin position="621"/>
        <end position="630"/>
    </location>
</feature>
<feature type="compositionally biased region" description="Low complexity" evidence="8">
    <location>
        <begin position="258"/>
        <end position="267"/>
    </location>
</feature>
<feature type="compositionally biased region" description="Basic and acidic residues" evidence="8">
    <location>
        <begin position="702"/>
        <end position="715"/>
    </location>
</feature>
<feature type="region of interest" description="Disordered" evidence="8">
    <location>
        <begin position="156"/>
        <end position="375"/>
    </location>
</feature>